<feature type="domain" description="Fibronectin type-III" evidence="2">
    <location>
        <begin position="2"/>
        <end position="87"/>
    </location>
</feature>
<protein>
    <submittedName>
        <fullName evidence="3">Tenascin-N isoform X3</fullName>
    </submittedName>
</protein>
<reference evidence="3" key="1">
    <citation type="submission" date="2020-07" db="EMBL/GenBank/DDBJ databases">
        <title>Clarias magur genome sequencing, assembly and annotation.</title>
        <authorList>
            <person name="Kushwaha B."/>
            <person name="Kumar R."/>
            <person name="Das P."/>
            <person name="Joshi C.G."/>
            <person name="Kumar D."/>
            <person name="Nagpure N.S."/>
            <person name="Pandey M."/>
            <person name="Agarwal S."/>
            <person name="Srivastava S."/>
            <person name="Singh M."/>
            <person name="Sahoo L."/>
            <person name="Jayasankar P."/>
            <person name="Meher P.K."/>
            <person name="Koringa P.G."/>
            <person name="Iquebal M.A."/>
            <person name="Das S.P."/>
            <person name="Bit A."/>
            <person name="Patnaik S."/>
            <person name="Patel N."/>
            <person name="Shah T.M."/>
            <person name="Hinsu A."/>
            <person name="Jena J.K."/>
        </authorList>
    </citation>
    <scope>NUCLEOTIDE SEQUENCE</scope>
    <source>
        <strain evidence="3">CIFAMagur01</strain>
        <tissue evidence="3">Testis</tissue>
    </source>
</reference>
<evidence type="ECO:0000313" key="4">
    <source>
        <dbReference type="Proteomes" id="UP000727407"/>
    </source>
</evidence>
<dbReference type="EMBL" id="QNUK01000600">
    <property type="protein sequence ID" value="KAF5891274.1"/>
    <property type="molecule type" value="Genomic_DNA"/>
</dbReference>
<evidence type="ECO:0000256" key="1">
    <source>
        <dbReference type="ARBA" id="ARBA00022737"/>
    </source>
</evidence>
<dbReference type="CDD" id="cd00063">
    <property type="entry name" value="FN3"/>
    <property type="match status" value="1"/>
</dbReference>
<dbReference type="InterPro" id="IPR003961">
    <property type="entry name" value="FN3_dom"/>
</dbReference>
<keyword evidence="1" id="KW-0677">Repeat</keyword>
<dbReference type="Pfam" id="PF00041">
    <property type="entry name" value="fn3"/>
    <property type="match status" value="1"/>
</dbReference>
<organism evidence="3 4">
    <name type="scientific">Clarias magur</name>
    <name type="common">Asian catfish</name>
    <name type="synonym">Macropteronotus magur</name>
    <dbReference type="NCBI Taxonomy" id="1594786"/>
    <lineage>
        <taxon>Eukaryota</taxon>
        <taxon>Metazoa</taxon>
        <taxon>Chordata</taxon>
        <taxon>Craniata</taxon>
        <taxon>Vertebrata</taxon>
        <taxon>Euteleostomi</taxon>
        <taxon>Actinopterygii</taxon>
        <taxon>Neopterygii</taxon>
        <taxon>Teleostei</taxon>
        <taxon>Ostariophysi</taxon>
        <taxon>Siluriformes</taxon>
        <taxon>Clariidae</taxon>
        <taxon>Clarias</taxon>
    </lineage>
</organism>
<dbReference type="SUPFAM" id="SSF49265">
    <property type="entry name" value="Fibronectin type III"/>
    <property type="match status" value="1"/>
</dbReference>
<dbReference type="PROSITE" id="PS50853">
    <property type="entry name" value="FN3"/>
    <property type="match status" value="1"/>
</dbReference>
<dbReference type="InterPro" id="IPR036116">
    <property type="entry name" value="FN3_sf"/>
</dbReference>
<sequence length="87" mass="9812">LGPKDLRVIRVTDVSLLVEWEHVKKAEYYLLSYYPYGNEGAIQEIHVPKTEKSYLITHLKPGVTYIVQVKAVIKGISGESDHITATT</sequence>
<proteinExistence type="predicted"/>
<evidence type="ECO:0000259" key="2">
    <source>
        <dbReference type="PROSITE" id="PS50853"/>
    </source>
</evidence>
<comment type="caution">
    <text evidence="3">The sequence shown here is derived from an EMBL/GenBank/DDBJ whole genome shotgun (WGS) entry which is preliminary data.</text>
</comment>
<gene>
    <name evidence="3" type="primary">tnn</name>
    <name evidence="3" type="ORF">DAT39_019022</name>
</gene>
<keyword evidence="4" id="KW-1185">Reference proteome</keyword>
<dbReference type="PANTHER" id="PTHR46708">
    <property type="entry name" value="TENASCIN"/>
    <property type="match status" value="1"/>
</dbReference>
<dbReference type="Proteomes" id="UP000727407">
    <property type="component" value="Unassembled WGS sequence"/>
</dbReference>
<accession>A0A8J4TIS2</accession>
<dbReference type="SMART" id="SM00060">
    <property type="entry name" value="FN3"/>
    <property type="match status" value="1"/>
</dbReference>
<dbReference type="InterPro" id="IPR050991">
    <property type="entry name" value="ECM_Regulatory_Proteins"/>
</dbReference>
<dbReference type="Gene3D" id="2.60.40.10">
    <property type="entry name" value="Immunoglobulins"/>
    <property type="match status" value="1"/>
</dbReference>
<dbReference type="OrthoDB" id="9634445at2759"/>
<feature type="non-terminal residue" evidence="3">
    <location>
        <position position="87"/>
    </location>
</feature>
<name>A0A8J4TIS2_CLAMG</name>
<feature type="non-terminal residue" evidence="3">
    <location>
        <position position="1"/>
    </location>
</feature>
<dbReference type="InterPro" id="IPR013783">
    <property type="entry name" value="Ig-like_fold"/>
</dbReference>
<dbReference type="AlphaFoldDB" id="A0A8J4TIS2"/>
<evidence type="ECO:0000313" key="3">
    <source>
        <dbReference type="EMBL" id="KAF5891274.1"/>
    </source>
</evidence>
<dbReference type="PANTHER" id="PTHR46708:SF2">
    <property type="entry name" value="FIBRONECTIN TYPE-III DOMAIN-CONTAINING PROTEIN"/>
    <property type="match status" value="1"/>
</dbReference>